<keyword evidence="3 4" id="KW-0732">Signal</keyword>
<reference evidence="5 6" key="1">
    <citation type="submission" date="2022-07" db="EMBL/GenBank/DDBJ databases">
        <title>Degradation activity of malathion, p-nitrophenol and potential low-temperature adaptation strategy of Rhodococcus sp. FXJ9.536.</title>
        <authorList>
            <person name="Huang J."/>
            <person name="Huang Y."/>
        </authorList>
    </citation>
    <scope>NUCLEOTIDE SEQUENCE [LARGE SCALE GENOMIC DNA]</scope>
    <source>
        <strain evidence="5 6">FXJ9.536</strain>
    </source>
</reference>
<feature type="signal peptide" evidence="4">
    <location>
        <begin position="1"/>
        <end position="21"/>
    </location>
</feature>
<protein>
    <submittedName>
        <fullName evidence="5">ABC transporter substrate-binding protein</fullName>
    </submittedName>
</protein>
<dbReference type="Gene3D" id="3.40.190.10">
    <property type="entry name" value="Periplasmic binding protein-like II"/>
    <property type="match status" value="2"/>
</dbReference>
<keyword evidence="2" id="KW-0813">Transport</keyword>
<dbReference type="PANTHER" id="PTHR30061:SF50">
    <property type="entry name" value="MALTOSE_MALTODEXTRIN-BINDING PERIPLASMIC PROTEIN"/>
    <property type="match status" value="1"/>
</dbReference>
<evidence type="ECO:0000313" key="5">
    <source>
        <dbReference type="EMBL" id="MCQ4122769.1"/>
    </source>
</evidence>
<name>A0ABT1QKJ6_9NOCA</name>
<evidence type="ECO:0000256" key="4">
    <source>
        <dbReference type="SAM" id="SignalP"/>
    </source>
</evidence>
<accession>A0ABT1QKJ6</accession>
<feature type="chain" id="PRO_5047332642" evidence="4">
    <location>
        <begin position="22"/>
        <end position="421"/>
    </location>
</feature>
<dbReference type="SUPFAM" id="SSF53850">
    <property type="entry name" value="Periplasmic binding protein-like II"/>
    <property type="match status" value="1"/>
</dbReference>
<dbReference type="CDD" id="cd14750">
    <property type="entry name" value="PBP2_TMBP"/>
    <property type="match status" value="1"/>
</dbReference>
<organism evidence="5 6">
    <name type="scientific">Rhodococcus tibetensis</name>
    <dbReference type="NCBI Taxonomy" id="2965064"/>
    <lineage>
        <taxon>Bacteria</taxon>
        <taxon>Bacillati</taxon>
        <taxon>Actinomycetota</taxon>
        <taxon>Actinomycetes</taxon>
        <taxon>Mycobacteriales</taxon>
        <taxon>Nocardiaceae</taxon>
        <taxon>Rhodococcus</taxon>
    </lineage>
</organism>
<dbReference type="Pfam" id="PF01547">
    <property type="entry name" value="SBP_bac_1"/>
    <property type="match status" value="1"/>
</dbReference>
<comment type="similarity">
    <text evidence="1">Belongs to the bacterial solute-binding protein 1 family.</text>
</comment>
<dbReference type="InterPro" id="IPR006059">
    <property type="entry name" value="SBP"/>
</dbReference>
<evidence type="ECO:0000256" key="2">
    <source>
        <dbReference type="ARBA" id="ARBA00022448"/>
    </source>
</evidence>
<gene>
    <name evidence="5" type="ORF">NOF53_27070</name>
</gene>
<sequence>MRRAAITLLAAGALLATTSCADQGITAAARAEQENLDGRGPITYVQGKDHANVVRPLLDEWNATHPGEEVTFKEQSDNADQQHEDLVQHFQSRDTGYDVTVVDLVWTAEFAARGWLQPLTGPMAVDTSELLEPTVRGASYGDTLYAAPQTSDGALLYYRTDLVEHPPATWDELIAQCATAKSAGIGCYAGQYAKYEGLTVNAAEAVTTAGGSIVGEDGVTPTIDAPEAKAGLQSLVDAYRNGHIPREAVTFQEEQARQAFQSGNLMFMRNWPYAYSLMNGQGSSAVAGEFAVAPLPGKTGTGNSSLGGHNVAINVYSEHKATAHDFLKFMLERKTQELFLSQGSLAPVRADVYEDPELIAQYPYLPTLKTSIENAIPRPISPYYPAVTRAVQNNVYAAIKGDKTVDQAVADIRSAIAAAGS</sequence>
<evidence type="ECO:0000256" key="1">
    <source>
        <dbReference type="ARBA" id="ARBA00008520"/>
    </source>
</evidence>
<dbReference type="Proteomes" id="UP001524501">
    <property type="component" value="Unassembled WGS sequence"/>
</dbReference>
<dbReference type="RefSeq" id="WP_255974688.1">
    <property type="nucleotide sequence ID" value="NZ_JANFQF010000039.1"/>
</dbReference>
<dbReference type="EMBL" id="JANFQF010000039">
    <property type="protein sequence ID" value="MCQ4122769.1"/>
    <property type="molecule type" value="Genomic_DNA"/>
</dbReference>
<comment type="caution">
    <text evidence="5">The sequence shown here is derived from an EMBL/GenBank/DDBJ whole genome shotgun (WGS) entry which is preliminary data.</text>
</comment>
<dbReference type="PROSITE" id="PS51257">
    <property type="entry name" value="PROKAR_LIPOPROTEIN"/>
    <property type="match status" value="1"/>
</dbReference>
<evidence type="ECO:0000313" key="6">
    <source>
        <dbReference type="Proteomes" id="UP001524501"/>
    </source>
</evidence>
<dbReference type="PANTHER" id="PTHR30061">
    <property type="entry name" value="MALTOSE-BINDING PERIPLASMIC PROTEIN"/>
    <property type="match status" value="1"/>
</dbReference>
<keyword evidence="6" id="KW-1185">Reference proteome</keyword>
<proteinExistence type="inferred from homology"/>
<evidence type="ECO:0000256" key="3">
    <source>
        <dbReference type="ARBA" id="ARBA00022729"/>
    </source>
</evidence>